<organism evidence="1 2">
    <name type="scientific">Cardiocondyla obscurior</name>
    <dbReference type="NCBI Taxonomy" id="286306"/>
    <lineage>
        <taxon>Eukaryota</taxon>
        <taxon>Metazoa</taxon>
        <taxon>Ecdysozoa</taxon>
        <taxon>Arthropoda</taxon>
        <taxon>Hexapoda</taxon>
        <taxon>Insecta</taxon>
        <taxon>Pterygota</taxon>
        <taxon>Neoptera</taxon>
        <taxon>Endopterygota</taxon>
        <taxon>Hymenoptera</taxon>
        <taxon>Apocrita</taxon>
        <taxon>Aculeata</taxon>
        <taxon>Formicoidea</taxon>
        <taxon>Formicidae</taxon>
        <taxon>Myrmicinae</taxon>
        <taxon>Cardiocondyla</taxon>
    </lineage>
</organism>
<accession>A0AAW2FM25</accession>
<evidence type="ECO:0000313" key="2">
    <source>
        <dbReference type="Proteomes" id="UP001430953"/>
    </source>
</evidence>
<proteinExistence type="predicted"/>
<dbReference type="AlphaFoldDB" id="A0AAW2FM25"/>
<keyword evidence="2" id="KW-1185">Reference proteome</keyword>
<gene>
    <name evidence="1" type="ORF">PUN28_009855</name>
</gene>
<reference evidence="1 2" key="1">
    <citation type="submission" date="2023-03" db="EMBL/GenBank/DDBJ databases">
        <title>High recombination rates correlate with genetic variation in Cardiocondyla obscurior ants.</title>
        <authorList>
            <person name="Errbii M."/>
        </authorList>
    </citation>
    <scope>NUCLEOTIDE SEQUENCE [LARGE SCALE GENOMIC DNA]</scope>
    <source>
        <strain evidence="1">Alpha-2009</strain>
        <tissue evidence="1">Whole body</tissue>
    </source>
</reference>
<dbReference type="EMBL" id="JADYXP020000009">
    <property type="protein sequence ID" value="KAL0116478.1"/>
    <property type="molecule type" value="Genomic_DNA"/>
</dbReference>
<evidence type="ECO:0000313" key="1">
    <source>
        <dbReference type="EMBL" id="KAL0116478.1"/>
    </source>
</evidence>
<protein>
    <submittedName>
        <fullName evidence="1">Uncharacterized protein</fullName>
    </submittedName>
</protein>
<comment type="caution">
    <text evidence="1">The sequence shown here is derived from an EMBL/GenBank/DDBJ whole genome shotgun (WGS) entry which is preliminary data.</text>
</comment>
<name>A0AAW2FM25_9HYME</name>
<sequence>MQIQQRGNSKPLNLSLQSYVCIFASPKYRTQMLNTAIDTHESVYKRIIIIYTIYNILYRDLSIYDIRAILRNKNIKLRVRCIYTCKVMTFGKRSENPSGARRFPAMHYSNEAIR</sequence>
<dbReference type="Proteomes" id="UP001430953">
    <property type="component" value="Unassembled WGS sequence"/>
</dbReference>